<evidence type="ECO:0000313" key="1">
    <source>
        <dbReference type="EMBL" id="OTP68326.1"/>
    </source>
</evidence>
<gene>
    <name evidence="1" type="ORF">PAMC26577_33470</name>
</gene>
<dbReference type="EMBL" id="NBTZ01000132">
    <property type="protein sequence ID" value="OTP68326.1"/>
    <property type="molecule type" value="Genomic_DNA"/>
</dbReference>
<reference evidence="1 2" key="1">
    <citation type="submission" date="2017-03" db="EMBL/GenBank/DDBJ databases">
        <title>Genome analysis of strain PAMC 26577.</title>
        <authorList>
            <person name="Oh H.-M."/>
            <person name="Yang J.-A."/>
        </authorList>
    </citation>
    <scope>NUCLEOTIDE SEQUENCE [LARGE SCALE GENOMIC DNA]</scope>
    <source>
        <strain evidence="1 2">PAMC 26577</strain>
    </source>
</reference>
<evidence type="ECO:0000313" key="2">
    <source>
        <dbReference type="Proteomes" id="UP000195221"/>
    </source>
</evidence>
<proteinExistence type="predicted"/>
<organism evidence="1 2">
    <name type="scientific">Caballeronia sordidicola</name>
    <name type="common">Burkholderia sordidicola</name>
    <dbReference type="NCBI Taxonomy" id="196367"/>
    <lineage>
        <taxon>Bacteria</taxon>
        <taxon>Pseudomonadati</taxon>
        <taxon>Pseudomonadota</taxon>
        <taxon>Betaproteobacteria</taxon>
        <taxon>Burkholderiales</taxon>
        <taxon>Burkholderiaceae</taxon>
        <taxon>Caballeronia</taxon>
    </lineage>
</organism>
<name>A0A242MAK0_CABSO</name>
<protein>
    <submittedName>
        <fullName evidence="1">Uncharacterized protein</fullName>
    </submittedName>
</protein>
<sequence>MVFGCENRYNASTAAGCAAHVSSESSIRFQYRRVIAGTAGTHRTLRSHVYSIGTKNQSAWQSL</sequence>
<dbReference type="AlphaFoldDB" id="A0A242MAK0"/>
<accession>A0A242MAK0</accession>
<comment type="caution">
    <text evidence="1">The sequence shown here is derived from an EMBL/GenBank/DDBJ whole genome shotgun (WGS) entry which is preliminary data.</text>
</comment>
<dbReference type="Proteomes" id="UP000195221">
    <property type="component" value="Unassembled WGS sequence"/>
</dbReference>